<dbReference type="InterPro" id="IPR007257">
    <property type="entry name" value="GINS_Psf2"/>
</dbReference>
<keyword evidence="4 5" id="KW-0539">Nucleus</keyword>
<dbReference type="Gene3D" id="3.40.5.50">
    <property type="match status" value="1"/>
</dbReference>
<feature type="domain" description="DNA replication complex GINS protein PSF2 N-terminal" evidence="7">
    <location>
        <begin position="2"/>
        <end position="61"/>
    </location>
</feature>
<dbReference type="SUPFAM" id="SSF160059">
    <property type="entry name" value="PriA/YqbF domain"/>
    <property type="match status" value="1"/>
</dbReference>
<dbReference type="Gene3D" id="1.20.58.1020">
    <property type="match status" value="1"/>
</dbReference>
<evidence type="ECO:0000259" key="6">
    <source>
        <dbReference type="Pfam" id="PF05916"/>
    </source>
</evidence>
<comment type="caution">
    <text evidence="8">The sequence shown here is derived from an EMBL/GenBank/DDBJ whole genome shotgun (WGS) entry which is preliminary data.</text>
</comment>
<accession>A0ABD2QHC7</accession>
<proteinExistence type="inferred from homology"/>
<protein>
    <recommendedName>
        <fullName evidence="5">DNA replication complex GINS protein PSF2</fullName>
    </recommendedName>
</protein>
<dbReference type="GO" id="GO:0071162">
    <property type="term" value="C:CMG complex"/>
    <property type="evidence" value="ECO:0007669"/>
    <property type="project" value="UniProtKB-ARBA"/>
</dbReference>
<keyword evidence="9" id="KW-1185">Reference proteome</keyword>
<dbReference type="EMBL" id="JBJKFK010000211">
    <property type="protein sequence ID" value="KAL3318717.1"/>
    <property type="molecule type" value="Genomic_DNA"/>
</dbReference>
<dbReference type="InterPro" id="IPR056784">
    <property type="entry name" value="PSF2_N"/>
</dbReference>
<evidence type="ECO:0000259" key="7">
    <source>
        <dbReference type="Pfam" id="PF25005"/>
    </source>
</evidence>
<comment type="subcellular location">
    <subcellularLocation>
        <location evidence="1 5">Nucleus</location>
    </subcellularLocation>
</comment>
<dbReference type="PIRSF" id="PIRSF028998">
    <property type="entry name" value="GINS_Psf2_subgr"/>
    <property type="match status" value="1"/>
</dbReference>
<dbReference type="SUPFAM" id="SSF158573">
    <property type="entry name" value="GINS helical bundle-like"/>
    <property type="match status" value="1"/>
</dbReference>
<evidence type="ECO:0000256" key="2">
    <source>
        <dbReference type="ARBA" id="ARBA00010565"/>
    </source>
</evidence>
<organism evidence="8 9">
    <name type="scientific">Cichlidogyrus casuarinus</name>
    <dbReference type="NCBI Taxonomy" id="1844966"/>
    <lineage>
        <taxon>Eukaryota</taxon>
        <taxon>Metazoa</taxon>
        <taxon>Spiralia</taxon>
        <taxon>Lophotrochozoa</taxon>
        <taxon>Platyhelminthes</taxon>
        <taxon>Monogenea</taxon>
        <taxon>Monopisthocotylea</taxon>
        <taxon>Dactylogyridea</taxon>
        <taxon>Ancyrocephalidae</taxon>
        <taxon>Cichlidogyrus</taxon>
    </lineage>
</organism>
<dbReference type="AlphaFoldDB" id="A0ABD2QHC7"/>
<dbReference type="PANTHER" id="PTHR12772:SF0">
    <property type="entry name" value="DNA REPLICATION COMPLEX GINS PROTEIN PSF2"/>
    <property type="match status" value="1"/>
</dbReference>
<dbReference type="InterPro" id="IPR036224">
    <property type="entry name" value="GINS_bundle-like_dom_sf"/>
</dbReference>
<name>A0ABD2QHC7_9PLAT</name>
<dbReference type="Pfam" id="PF05916">
    <property type="entry name" value="Sld5"/>
    <property type="match status" value="1"/>
</dbReference>
<dbReference type="Pfam" id="PF25005">
    <property type="entry name" value="PSF2_N"/>
    <property type="match status" value="1"/>
</dbReference>
<keyword evidence="3 5" id="KW-0235">DNA replication</keyword>
<dbReference type="GO" id="GO:0006260">
    <property type="term" value="P:DNA replication"/>
    <property type="evidence" value="ECO:0007669"/>
    <property type="project" value="UniProtKB-KW"/>
</dbReference>
<reference evidence="8 9" key="1">
    <citation type="submission" date="2024-11" db="EMBL/GenBank/DDBJ databases">
        <title>Adaptive evolution of stress response genes in parasites aligns with host niche diversity.</title>
        <authorList>
            <person name="Hahn C."/>
            <person name="Resl P."/>
        </authorList>
    </citation>
    <scope>NUCLEOTIDE SEQUENCE [LARGE SCALE GENOMIC DNA]</scope>
    <source>
        <strain evidence="8">EGGRZ-B1_66</strain>
        <tissue evidence="8">Body</tissue>
    </source>
</reference>
<comment type="subunit">
    <text evidence="5">Component of the GINS complex.</text>
</comment>
<dbReference type="PANTHER" id="PTHR12772">
    <property type="entry name" value="DNA REPLICATION COMPLEX GINS PROTEIN PSF2"/>
    <property type="match status" value="1"/>
</dbReference>
<feature type="domain" description="GINS subunit" evidence="6">
    <location>
        <begin position="65"/>
        <end position="161"/>
    </location>
</feature>
<dbReference type="Proteomes" id="UP001626550">
    <property type="component" value="Unassembled WGS sequence"/>
</dbReference>
<dbReference type="CDD" id="cd11712">
    <property type="entry name" value="GINS_A_psf2"/>
    <property type="match status" value="1"/>
</dbReference>
<evidence type="ECO:0000313" key="8">
    <source>
        <dbReference type="EMBL" id="KAL3318717.1"/>
    </source>
</evidence>
<evidence type="ECO:0000313" key="9">
    <source>
        <dbReference type="Proteomes" id="UP001626550"/>
    </source>
</evidence>
<evidence type="ECO:0000256" key="1">
    <source>
        <dbReference type="ARBA" id="ARBA00004123"/>
    </source>
</evidence>
<comment type="similarity">
    <text evidence="2 5">Belongs to the GINS2/PSF2 family.</text>
</comment>
<dbReference type="CDD" id="cd21694">
    <property type="entry name" value="GINS_B_Psf2"/>
    <property type="match status" value="1"/>
</dbReference>
<dbReference type="InterPro" id="IPR021151">
    <property type="entry name" value="GINS_A"/>
</dbReference>
<evidence type="ECO:0000256" key="5">
    <source>
        <dbReference type="PIRNR" id="PIRNR028998"/>
    </source>
</evidence>
<evidence type="ECO:0000256" key="3">
    <source>
        <dbReference type="ARBA" id="ARBA00022705"/>
    </source>
</evidence>
<gene>
    <name evidence="8" type="primary">GINS2</name>
    <name evidence="8" type="ORF">Ciccas_002616</name>
</gene>
<dbReference type="FunFam" id="3.40.5.50:FF:000001">
    <property type="entry name" value="DNA replication complex GINS protein PSF2"/>
    <property type="match status" value="1"/>
</dbReference>
<evidence type="ECO:0000256" key="4">
    <source>
        <dbReference type="ARBA" id="ARBA00023242"/>
    </source>
</evidence>
<dbReference type="FunFam" id="1.20.58.1020:FF:000001">
    <property type="entry name" value="DNA replication complex GINS protein PSF2"/>
    <property type="match status" value="1"/>
</dbReference>
<dbReference type="GO" id="GO:0000811">
    <property type="term" value="C:GINS complex"/>
    <property type="evidence" value="ECO:0007669"/>
    <property type="project" value="UniProtKB-ARBA"/>
</dbReference>
<sequence>MDPPRIDFLAEETIITVVPRFKHAAIELFGKSIGPFYPNTPINLPLWLALNLRSQQKCRIIAPDWCNVAFLSQLKEEEEGSDACKEPPHVHYAEITALLFENAADDIASIEAIRTLVKDLWDIRVSKLVNSANSFLVSDATTAKVSHLTALELSSIHDIFTTCVDQIAKLRSLEDIRSSQVDQSSSTFSRSYLSST</sequence>